<accession>A0A9P9DTV2</accession>
<sequence length="88" mass="10366">MLCLRRVIELLPWILTRWTLLSAICSKWMQPALGWNNCHVQLIVYVGHEVDTFHHWEDQTGPSHRPEHNTRRSTLTWIDSGDDSIKAF</sequence>
<evidence type="ECO:0008006" key="4">
    <source>
        <dbReference type="Google" id="ProtNLM"/>
    </source>
</evidence>
<dbReference type="Proteomes" id="UP000738349">
    <property type="component" value="Unassembled WGS sequence"/>
</dbReference>
<organism evidence="2 3">
    <name type="scientific">Dactylonectria macrodidyma</name>
    <dbReference type="NCBI Taxonomy" id="307937"/>
    <lineage>
        <taxon>Eukaryota</taxon>
        <taxon>Fungi</taxon>
        <taxon>Dikarya</taxon>
        <taxon>Ascomycota</taxon>
        <taxon>Pezizomycotina</taxon>
        <taxon>Sordariomycetes</taxon>
        <taxon>Hypocreomycetidae</taxon>
        <taxon>Hypocreales</taxon>
        <taxon>Nectriaceae</taxon>
        <taxon>Dactylonectria</taxon>
    </lineage>
</organism>
<keyword evidence="3" id="KW-1185">Reference proteome</keyword>
<dbReference type="AlphaFoldDB" id="A0A9P9DTV2"/>
<evidence type="ECO:0000313" key="3">
    <source>
        <dbReference type="Proteomes" id="UP000738349"/>
    </source>
</evidence>
<dbReference type="EMBL" id="JAGMUV010000020">
    <property type="protein sequence ID" value="KAH7125919.1"/>
    <property type="molecule type" value="Genomic_DNA"/>
</dbReference>
<gene>
    <name evidence="2" type="ORF">EDB81DRAFT_202142</name>
</gene>
<feature type="chain" id="PRO_5040176633" description="Secreted protein" evidence="1">
    <location>
        <begin position="35"/>
        <end position="88"/>
    </location>
</feature>
<protein>
    <recommendedName>
        <fullName evidence="4">Secreted protein</fullName>
    </recommendedName>
</protein>
<feature type="signal peptide" evidence="1">
    <location>
        <begin position="1"/>
        <end position="34"/>
    </location>
</feature>
<name>A0A9P9DTV2_9HYPO</name>
<evidence type="ECO:0000313" key="2">
    <source>
        <dbReference type="EMBL" id="KAH7125919.1"/>
    </source>
</evidence>
<reference evidence="2" key="1">
    <citation type="journal article" date="2021" name="Nat. Commun.">
        <title>Genetic determinants of endophytism in the Arabidopsis root mycobiome.</title>
        <authorList>
            <person name="Mesny F."/>
            <person name="Miyauchi S."/>
            <person name="Thiergart T."/>
            <person name="Pickel B."/>
            <person name="Atanasova L."/>
            <person name="Karlsson M."/>
            <person name="Huettel B."/>
            <person name="Barry K.W."/>
            <person name="Haridas S."/>
            <person name="Chen C."/>
            <person name="Bauer D."/>
            <person name="Andreopoulos W."/>
            <person name="Pangilinan J."/>
            <person name="LaButti K."/>
            <person name="Riley R."/>
            <person name="Lipzen A."/>
            <person name="Clum A."/>
            <person name="Drula E."/>
            <person name="Henrissat B."/>
            <person name="Kohler A."/>
            <person name="Grigoriev I.V."/>
            <person name="Martin F.M."/>
            <person name="Hacquard S."/>
        </authorList>
    </citation>
    <scope>NUCLEOTIDE SEQUENCE</scope>
    <source>
        <strain evidence="2">MPI-CAGE-AT-0147</strain>
    </source>
</reference>
<keyword evidence="1" id="KW-0732">Signal</keyword>
<proteinExistence type="predicted"/>
<comment type="caution">
    <text evidence="2">The sequence shown here is derived from an EMBL/GenBank/DDBJ whole genome shotgun (WGS) entry which is preliminary data.</text>
</comment>
<evidence type="ECO:0000256" key="1">
    <source>
        <dbReference type="SAM" id="SignalP"/>
    </source>
</evidence>